<evidence type="ECO:0000313" key="2">
    <source>
        <dbReference type="Proteomes" id="UP000245081"/>
    </source>
</evidence>
<name>A0A2R5FBM3_9PROT</name>
<proteinExistence type="predicted"/>
<dbReference type="RefSeq" id="WP_181376219.1">
    <property type="nucleotide sequence ID" value="NZ_BDOQ01000007.1"/>
</dbReference>
<gene>
    <name evidence="1" type="ORF">NMK_1893</name>
</gene>
<reference evidence="1 2" key="1">
    <citation type="journal article" date="2018" name="Environ. Microbiol.">
        <title>Isolation and genomic characterization of Novimethylophilus kurashikiensis gen. nov. sp. nov., a new lanthanide-dependent methylotrophic species of Methylophilaceae.</title>
        <authorList>
            <person name="Lv H."/>
            <person name="Sahin N."/>
            <person name="Tani A."/>
        </authorList>
    </citation>
    <scope>NUCLEOTIDE SEQUENCE [LARGE SCALE GENOMIC DNA]</scope>
    <source>
        <strain evidence="1 2">La2-4</strain>
    </source>
</reference>
<evidence type="ECO:0000313" key="1">
    <source>
        <dbReference type="EMBL" id="GBG14303.1"/>
    </source>
</evidence>
<organism evidence="1 2">
    <name type="scientific">Novimethylophilus kurashikiensis</name>
    <dbReference type="NCBI Taxonomy" id="1825523"/>
    <lineage>
        <taxon>Bacteria</taxon>
        <taxon>Pseudomonadati</taxon>
        <taxon>Pseudomonadota</taxon>
        <taxon>Betaproteobacteria</taxon>
        <taxon>Nitrosomonadales</taxon>
        <taxon>Methylophilaceae</taxon>
        <taxon>Novimethylophilus</taxon>
    </lineage>
</organism>
<dbReference type="EMBL" id="BDOQ01000007">
    <property type="protein sequence ID" value="GBG14303.1"/>
    <property type="molecule type" value="Genomic_DNA"/>
</dbReference>
<comment type="caution">
    <text evidence="1">The sequence shown here is derived from an EMBL/GenBank/DDBJ whole genome shotgun (WGS) entry which is preliminary data.</text>
</comment>
<protein>
    <submittedName>
        <fullName evidence="1">Short-chain dehydrogenase</fullName>
    </submittedName>
</protein>
<accession>A0A2R5FBM3</accession>
<dbReference type="AlphaFoldDB" id="A0A2R5FBM3"/>
<sequence>MTAKDRQEFKDYLKACTDRQVYGVLEKEKAANRQDYADLAQDELERRNLV</sequence>
<dbReference type="Proteomes" id="UP000245081">
    <property type="component" value="Unassembled WGS sequence"/>
</dbReference>
<keyword evidence="2" id="KW-1185">Reference proteome</keyword>